<evidence type="ECO:0000256" key="1">
    <source>
        <dbReference type="SAM" id="Phobius"/>
    </source>
</evidence>
<feature type="transmembrane region" description="Helical" evidence="1">
    <location>
        <begin position="12"/>
        <end position="37"/>
    </location>
</feature>
<keyword evidence="1" id="KW-1133">Transmembrane helix</keyword>
<gene>
    <name evidence="2" type="ORF">V8G57_25315</name>
</gene>
<keyword evidence="1" id="KW-0812">Transmembrane</keyword>
<protein>
    <submittedName>
        <fullName evidence="2">Uncharacterized protein</fullName>
    </submittedName>
</protein>
<sequence>MKKTHMEFLLDSAIFLCAGFLLDSAIFLCAIATRLAIPYSQEQMNDLFDCKA</sequence>
<keyword evidence="1" id="KW-0472">Membrane</keyword>
<evidence type="ECO:0000313" key="3">
    <source>
        <dbReference type="Proteomes" id="UP001495910"/>
    </source>
</evidence>
<name>A0ABU9Q3E2_9BURK</name>
<dbReference type="EMBL" id="JBANDC010000030">
    <property type="protein sequence ID" value="MEM4990732.1"/>
    <property type="molecule type" value="Genomic_DNA"/>
</dbReference>
<reference evidence="2 3" key="1">
    <citation type="submission" date="2024-02" db="EMBL/GenBank/DDBJ databases">
        <title>Draft genome sequence of Collimonas sp. strain H4R21, an effective mineral-weathering bacterial strain isolated from the beech rhizosphere.</title>
        <authorList>
            <person name="Morin E."/>
            <person name="Uroz S."/>
            <person name="Leveau J.H.J."/>
            <person name="Kumar R."/>
            <person name="Rey M.W."/>
            <person name="Pham J."/>
        </authorList>
    </citation>
    <scope>NUCLEOTIDE SEQUENCE [LARGE SCALE GENOMIC DNA]</scope>
    <source>
        <strain evidence="2 3">H4R21</strain>
    </source>
</reference>
<dbReference type="Proteomes" id="UP001495910">
    <property type="component" value="Unassembled WGS sequence"/>
</dbReference>
<accession>A0ABU9Q3E2</accession>
<comment type="caution">
    <text evidence="2">The sequence shown here is derived from an EMBL/GenBank/DDBJ whole genome shotgun (WGS) entry which is preliminary data.</text>
</comment>
<keyword evidence="3" id="KW-1185">Reference proteome</keyword>
<evidence type="ECO:0000313" key="2">
    <source>
        <dbReference type="EMBL" id="MEM4990732.1"/>
    </source>
</evidence>
<proteinExistence type="predicted"/>
<organism evidence="2 3">
    <name type="scientific">Collimonas rhizosphaerae</name>
    <dbReference type="NCBI Taxonomy" id="3126357"/>
    <lineage>
        <taxon>Bacteria</taxon>
        <taxon>Pseudomonadati</taxon>
        <taxon>Pseudomonadota</taxon>
        <taxon>Betaproteobacteria</taxon>
        <taxon>Burkholderiales</taxon>
        <taxon>Oxalobacteraceae</taxon>
        <taxon>Collimonas</taxon>
    </lineage>
</organism>
<dbReference type="RefSeq" id="WP_342831755.1">
    <property type="nucleotide sequence ID" value="NZ_JBANDC010000030.1"/>
</dbReference>